<protein>
    <submittedName>
        <fullName evidence="1">Uncharacterized protein</fullName>
    </submittedName>
</protein>
<evidence type="ECO:0000313" key="2">
    <source>
        <dbReference type="Proteomes" id="UP000198211"/>
    </source>
</evidence>
<evidence type="ECO:0000313" key="1">
    <source>
        <dbReference type="EMBL" id="OWY92284.1"/>
    </source>
</evidence>
<dbReference type="AlphaFoldDB" id="A0A225UGR8"/>
<reference evidence="2" key="1">
    <citation type="submission" date="2017-03" db="EMBL/GenBank/DDBJ databases">
        <title>Phytopthora megakarya and P. palmivora, two closely related causual agents of cacao black pod achieved similar genome size and gene model numbers by different mechanisms.</title>
        <authorList>
            <person name="Ali S."/>
            <person name="Shao J."/>
            <person name="Larry D.J."/>
            <person name="Kronmiller B."/>
            <person name="Shen D."/>
            <person name="Strem M.D."/>
            <person name="Melnick R.L."/>
            <person name="Guiltinan M.J."/>
            <person name="Tyler B.M."/>
            <person name="Meinhardt L.W."/>
            <person name="Bailey B.A."/>
        </authorList>
    </citation>
    <scope>NUCLEOTIDE SEQUENCE [LARGE SCALE GENOMIC DNA]</scope>
    <source>
        <strain evidence="2">zdho120</strain>
    </source>
</reference>
<gene>
    <name evidence="1" type="ORF">PHMEG_00038777</name>
</gene>
<dbReference type="Proteomes" id="UP000198211">
    <property type="component" value="Unassembled WGS sequence"/>
</dbReference>
<proteinExistence type="predicted"/>
<accession>A0A225UGR8</accession>
<keyword evidence="2" id="KW-1185">Reference proteome</keyword>
<sequence>MKLPNVPRGIAPSSSIDQCFARPSRIGAIALANRSAIT</sequence>
<dbReference type="EMBL" id="NBNE01018418">
    <property type="protein sequence ID" value="OWY92284.1"/>
    <property type="molecule type" value="Genomic_DNA"/>
</dbReference>
<organism evidence="1 2">
    <name type="scientific">Phytophthora megakarya</name>
    <dbReference type="NCBI Taxonomy" id="4795"/>
    <lineage>
        <taxon>Eukaryota</taxon>
        <taxon>Sar</taxon>
        <taxon>Stramenopiles</taxon>
        <taxon>Oomycota</taxon>
        <taxon>Peronosporomycetes</taxon>
        <taxon>Peronosporales</taxon>
        <taxon>Peronosporaceae</taxon>
        <taxon>Phytophthora</taxon>
    </lineage>
</organism>
<name>A0A225UGR8_9STRA</name>
<comment type="caution">
    <text evidence="1">The sequence shown here is derived from an EMBL/GenBank/DDBJ whole genome shotgun (WGS) entry which is preliminary data.</text>
</comment>